<evidence type="ECO:0000256" key="3">
    <source>
        <dbReference type="ARBA" id="ARBA00022840"/>
    </source>
</evidence>
<dbReference type="InterPro" id="IPR027417">
    <property type="entry name" value="P-loop_NTPase"/>
</dbReference>
<dbReference type="PANTHER" id="PTHR30258">
    <property type="entry name" value="TYPE II SECRETION SYSTEM PROTEIN GSPE-RELATED"/>
    <property type="match status" value="1"/>
</dbReference>
<keyword evidence="2" id="KW-0547">Nucleotide-binding</keyword>
<proteinExistence type="predicted"/>
<dbReference type="InterPro" id="IPR007831">
    <property type="entry name" value="T2SS_GspE_N"/>
</dbReference>
<dbReference type="InterPro" id="IPR003593">
    <property type="entry name" value="AAA+_ATPase"/>
</dbReference>
<dbReference type="PANTHER" id="PTHR30258:SF2">
    <property type="entry name" value="COMG OPERON PROTEIN 1"/>
    <property type="match status" value="1"/>
</dbReference>
<keyword evidence="1" id="KW-0813">Transport</keyword>
<evidence type="ECO:0000259" key="8">
    <source>
        <dbReference type="PROSITE" id="PS00662"/>
    </source>
</evidence>
<accession>A0A3B0W934</accession>
<organism evidence="9">
    <name type="scientific">hydrothermal vent metagenome</name>
    <dbReference type="NCBI Taxonomy" id="652676"/>
    <lineage>
        <taxon>unclassified sequences</taxon>
        <taxon>metagenomes</taxon>
        <taxon>ecological metagenomes</taxon>
    </lineage>
</organism>
<dbReference type="EC" id="7.4.2.8" evidence="6"/>
<dbReference type="NCBIfam" id="TIGR02533">
    <property type="entry name" value="type_II_gspE"/>
    <property type="match status" value="1"/>
</dbReference>
<dbReference type="GO" id="GO:0008564">
    <property type="term" value="F:protein-exporting ATPase activity"/>
    <property type="evidence" value="ECO:0007669"/>
    <property type="project" value="UniProtKB-EC"/>
</dbReference>
<dbReference type="SUPFAM" id="SSF160246">
    <property type="entry name" value="EspE N-terminal domain-like"/>
    <property type="match status" value="1"/>
</dbReference>
<protein>
    <recommendedName>
        <fullName evidence="6">protein-secreting ATPase</fullName>
        <ecNumber evidence="6">7.4.2.8</ecNumber>
    </recommendedName>
</protein>
<dbReference type="FunFam" id="3.30.450.90:FF:000001">
    <property type="entry name" value="Type II secretion system ATPase GspE"/>
    <property type="match status" value="1"/>
</dbReference>
<dbReference type="Gene3D" id="3.40.50.300">
    <property type="entry name" value="P-loop containing nucleotide triphosphate hydrolases"/>
    <property type="match status" value="1"/>
</dbReference>
<evidence type="ECO:0000256" key="5">
    <source>
        <dbReference type="ARBA" id="ARBA00022967"/>
    </source>
</evidence>
<name>A0A3B0W934_9ZZZZ</name>
<dbReference type="Pfam" id="PF00437">
    <property type="entry name" value="T2SSE"/>
    <property type="match status" value="1"/>
</dbReference>
<dbReference type="SMART" id="SM00382">
    <property type="entry name" value="AAA"/>
    <property type="match status" value="1"/>
</dbReference>
<keyword evidence="5" id="KW-1278">Translocase</keyword>
<dbReference type="CDD" id="cd01129">
    <property type="entry name" value="PulE-GspE-like"/>
    <property type="match status" value="1"/>
</dbReference>
<dbReference type="PROSITE" id="PS00662">
    <property type="entry name" value="T2SP_E"/>
    <property type="match status" value="1"/>
</dbReference>
<dbReference type="InterPro" id="IPR013369">
    <property type="entry name" value="T2SS_GspE"/>
</dbReference>
<dbReference type="GO" id="GO:0015628">
    <property type="term" value="P:protein secretion by the type II secretion system"/>
    <property type="evidence" value="ECO:0007669"/>
    <property type="project" value="InterPro"/>
</dbReference>
<keyword evidence="4" id="KW-0653">Protein transport</keyword>
<keyword evidence="3" id="KW-0067">ATP-binding</keyword>
<dbReference type="GO" id="GO:0005886">
    <property type="term" value="C:plasma membrane"/>
    <property type="evidence" value="ECO:0007669"/>
    <property type="project" value="TreeGrafter"/>
</dbReference>
<comment type="catalytic activity">
    <reaction evidence="7">
        <text>ATP + H2O + cellular proteinSide 1 = ADP + phosphate + cellular proteinSide 2.</text>
        <dbReference type="EC" id="7.4.2.8"/>
    </reaction>
</comment>
<dbReference type="SUPFAM" id="SSF52540">
    <property type="entry name" value="P-loop containing nucleoside triphosphate hydrolases"/>
    <property type="match status" value="1"/>
</dbReference>
<dbReference type="EMBL" id="UOEY01000098">
    <property type="protein sequence ID" value="VAW40194.1"/>
    <property type="molecule type" value="Genomic_DNA"/>
</dbReference>
<dbReference type="GO" id="GO:0005524">
    <property type="term" value="F:ATP binding"/>
    <property type="evidence" value="ECO:0007669"/>
    <property type="project" value="UniProtKB-KW"/>
</dbReference>
<dbReference type="GO" id="GO:0016887">
    <property type="term" value="F:ATP hydrolysis activity"/>
    <property type="evidence" value="ECO:0007669"/>
    <property type="project" value="TreeGrafter"/>
</dbReference>
<dbReference type="AlphaFoldDB" id="A0A3B0W934"/>
<reference evidence="9" key="1">
    <citation type="submission" date="2018-06" db="EMBL/GenBank/DDBJ databases">
        <authorList>
            <person name="Zhirakovskaya E."/>
        </authorList>
    </citation>
    <scope>NUCLEOTIDE SEQUENCE</scope>
</reference>
<dbReference type="FunFam" id="3.40.50.300:FF:000398">
    <property type="entry name" value="Type IV pilus assembly ATPase PilB"/>
    <property type="match status" value="1"/>
</dbReference>
<evidence type="ECO:0000256" key="1">
    <source>
        <dbReference type="ARBA" id="ARBA00022448"/>
    </source>
</evidence>
<feature type="domain" description="Bacterial type II secretion system protein E" evidence="8">
    <location>
        <begin position="380"/>
        <end position="394"/>
    </location>
</feature>
<gene>
    <name evidence="9" type="ORF">MNBD_DELTA04-1634</name>
</gene>
<dbReference type="GO" id="GO:0015627">
    <property type="term" value="C:type II protein secretion system complex"/>
    <property type="evidence" value="ECO:0007669"/>
    <property type="project" value="InterPro"/>
</dbReference>
<evidence type="ECO:0000256" key="6">
    <source>
        <dbReference type="ARBA" id="ARBA00024382"/>
    </source>
</evidence>
<evidence type="ECO:0000313" key="9">
    <source>
        <dbReference type="EMBL" id="VAW40194.1"/>
    </source>
</evidence>
<dbReference type="Pfam" id="PF05157">
    <property type="entry name" value="MshEN"/>
    <property type="match status" value="1"/>
</dbReference>
<sequence length="563" mass="62739">MKSLGQVLVETCGLSPETIEQGLVIQREKGGRIGEILVHLKKITPADLLAARSRQCGLELLPMLPRNLNPFFTGKVPIQFLKKFKMIPVATAAESYIALAEPFFFQQVDDLQRILHWEGMKTVLAPQEEIFLAINAAYDRSSRDHADQVMQDMDEEDPEAIISEIEETADLLDDTSDAPVIKLVNLMLSQAVRDNASDLHIEPYQNMVKIRKRVDGILYDMYTPPKHVQYKLISRIKIMAKLDIAEKRLPQDGRIEIRIADKNVDIRVSTLPTSWGERVVMRLLDKSNVLLSLTELGMSENNLDAFLKLIKAPHGIILVTGPTGSGKTTTLYSALTILNKPDINIITIEDPVEYQIKGISQVQINPKIDLTFANGLRTIVRQDPDVILVGEIRDLVTAEIAIQSALTGHLVFSTLHTNDAASAVTRLIDMGVESFLVSSSVNAIVAQRLLRKICDHCAEPYTPSREYLAQAGLTPEELGDKPLYRGKGCPECLNTGYQGRVGIFELMVMDEDLRNFILTTSDSNQIRKRALESTTGTMLTLRQDGLQKVLAGLTTLEEVFRVT</sequence>
<evidence type="ECO:0000256" key="7">
    <source>
        <dbReference type="ARBA" id="ARBA00034006"/>
    </source>
</evidence>
<evidence type="ECO:0000256" key="4">
    <source>
        <dbReference type="ARBA" id="ARBA00022927"/>
    </source>
</evidence>
<dbReference type="InterPro" id="IPR037257">
    <property type="entry name" value="T2SS_E_N_sf"/>
</dbReference>
<dbReference type="InterPro" id="IPR001482">
    <property type="entry name" value="T2SS/T4SS_dom"/>
</dbReference>
<dbReference type="Gene3D" id="3.30.450.90">
    <property type="match status" value="1"/>
</dbReference>
<evidence type="ECO:0000256" key="2">
    <source>
        <dbReference type="ARBA" id="ARBA00022741"/>
    </source>
</evidence>